<dbReference type="AlphaFoldDB" id="A0AAW1XLB7"/>
<keyword evidence="2" id="KW-1185">Reference proteome</keyword>
<dbReference type="InterPro" id="IPR029063">
    <property type="entry name" value="SAM-dependent_MTases_sf"/>
</dbReference>
<protein>
    <submittedName>
        <fullName evidence="1">Uncharacterized protein</fullName>
    </submittedName>
</protein>
<evidence type="ECO:0000313" key="2">
    <source>
        <dbReference type="Proteomes" id="UP001457282"/>
    </source>
</evidence>
<gene>
    <name evidence="1" type="ORF">M0R45_013833</name>
</gene>
<name>A0AAW1XLB7_RUBAR</name>
<organism evidence="1 2">
    <name type="scientific">Rubus argutus</name>
    <name type="common">Southern blackberry</name>
    <dbReference type="NCBI Taxonomy" id="59490"/>
    <lineage>
        <taxon>Eukaryota</taxon>
        <taxon>Viridiplantae</taxon>
        <taxon>Streptophyta</taxon>
        <taxon>Embryophyta</taxon>
        <taxon>Tracheophyta</taxon>
        <taxon>Spermatophyta</taxon>
        <taxon>Magnoliopsida</taxon>
        <taxon>eudicotyledons</taxon>
        <taxon>Gunneridae</taxon>
        <taxon>Pentapetalae</taxon>
        <taxon>rosids</taxon>
        <taxon>fabids</taxon>
        <taxon>Rosales</taxon>
        <taxon>Rosaceae</taxon>
        <taxon>Rosoideae</taxon>
        <taxon>Rosoideae incertae sedis</taxon>
        <taxon>Rubus</taxon>
    </lineage>
</organism>
<dbReference type="Proteomes" id="UP001457282">
    <property type="component" value="Unassembled WGS sequence"/>
</dbReference>
<accession>A0AAW1XLB7</accession>
<comment type="caution">
    <text evidence="1">The sequence shown here is derived from an EMBL/GenBank/DDBJ whole genome shotgun (WGS) entry which is preliminary data.</text>
</comment>
<dbReference type="EMBL" id="JBEDUW010000003">
    <property type="protein sequence ID" value="KAK9937015.1"/>
    <property type="molecule type" value="Genomic_DNA"/>
</dbReference>
<proteinExistence type="predicted"/>
<evidence type="ECO:0000313" key="1">
    <source>
        <dbReference type="EMBL" id="KAK9937015.1"/>
    </source>
</evidence>
<reference evidence="1 2" key="1">
    <citation type="journal article" date="2023" name="G3 (Bethesda)">
        <title>A chromosome-length genome assembly and annotation of blackberry (Rubus argutus, cv. 'Hillquist').</title>
        <authorList>
            <person name="Bruna T."/>
            <person name="Aryal R."/>
            <person name="Dudchenko O."/>
            <person name="Sargent D.J."/>
            <person name="Mead D."/>
            <person name="Buti M."/>
            <person name="Cavallini A."/>
            <person name="Hytonen T."/>
            <person name="Andres J."/>
            <person name="Pham M."/>
            <person name="Weisz D."/>
            <person name="Mascagni F."/>
            <person name="Usai G."/>
            <person name="Natali L."/>
            <person name="Bassil N."/>
            <person name="Fernandez G.E."/>
            <person name="Lomsadze A."/>
            <person name="Armour M."/>
            <person name="Olukolu B."/>
            <person name="Poorten T."/>
            <person name="Britton C."/>
            <person name="Davik J."/>
            <person name="Ashrafi H."/>
            <person name="Aiden E.L."/>
            <person name="Borodovsky M."/>
            <person name="Worthington M."/>
        </authorList>
    </citation>
    <scope>NUCLEOTIDE SEQUENCE [LARGE SCALE GENOMIC DNA]</scope>
    <source>
        <strain evidence="1">PI 553951</strain>
    </source>
</reference>
<sequence length="100" mass="11774">MGKPQVSFPSADYNYFESYSHFGIHEEMLKDVVRTKRYQNECYLSEQVSIQGQGCAWCGSRDSNSGLNYFVQKRVQSVSMLYLIEPTWQKRLLKQMDFLK</sequence>
<dbReference type="Gene3D" id="3.40.50.150">
    <property type="entry name" value="Vaccinia Virus protein VP39"/>
    <property type="match status" value="1"/>
</dbReference>